<name>A0ABP0IVD7_9DINO</name>
<sequence length="454" mass="48494">MWLFVALKDMERMVTFEVTDYVVYLATNTSNGFGSSQYVGTAPAYVPDSLESSFAEQTTPSSLEFYDASVAFTDLDLDAGELGGNITWQEQDADASVSAVNFIDQVYTRSILAEQSTPVTTALSDLAVLVSNIEMLDDDLDEFELGGSITWSSLFQAPVIRFQVFLGPPEKGHFVAEVLAHNGQNYEAVLPLNTELSNFSFVSVFASSALAQATLGAFAYLKDVVAQVVSLSFIDEDLDAFQLGGIVRWEEPMDSSRVVSYSVVLADPSGAQQVLASTNETQVTLESLLAASPGFATRVTVALCLSNASDAVETLSLGFALPLLNFGDLRWPAAAVFFGMLTGGCAAGTLAERFGHKRLLVMMLYLEALAAVATTAATFERSSLGVVSMNGVASRRGSWHLTLCRYISGVAIGAAVPPHFCVGRGVDPSTKEAAPKPPGGIVPKPHRRNVRCLT</sequence>
<dbReference type="EMBL" id="CAXAMN010003769">
    <property type="protein sequence ID" value="CAK9006046.1"/>
    <property type="molecule type" value="Genomic_DNA"/>
</dbReference>
<dbReference type="SUPFAM" id="SSF103473">
    <property type="entry name" value="MFS general substrate transporter"/>
    <property type="match status" value="1"/>
</dbReference>
<evidence type="ECO:0000313" key="1">
    <source>
        <dbReference type="EMBL" id="CAK9006046.1"/>
    </source>
</evidence>
<evidence type="ECO:0000313" key="2">
    <source>
        <dbReference type="Proteomes" id="UP001642484"/>
    </source>
</evidence>
<accession>A0ABP0IVD7</accession>
<dbReference type="Gene3D" id="1.20.1250.20">
    <property type="entry name" value="MFS general substrate transporter like domains"/>
    <property type="match status" value="1"/>
</dbReference>
<comment type="caution">
    <text evidence="1">The sequence shown here is derived from an EMBL/GenBank/DDBJ whole genome shotgun (WGS) entry which is preliminary data.</text>
</comment>
<dbReference type="InterPro" id="IPR036259">
    <property type="entry name" value="MFS_trans_sf"/>
</dbReference>
<dbReference type="Proteomes" id="UP001642484">
    <property type="component" value="Unassembled WGS sequence"/>
</dbReference>
<keyword evidence="2" id="KW-1185">Reference proteome</keyword>
<protein>
    <recommendedName>
        <fullName evidence="3">Transmembrane protein</fullName>
    </recommendedName>
</protein>
<proteinExistence type="predicted"/>
<gene>
    <name evidence="1" type="ORF">CCMP2556_LOCUS8307</name>
</gene>
<evidence type="ECO:0008006" key="3">
    <source>
        <dbReference type="Google" id="ProtNLM"/>
    </source>
</evidence>
<reference evidence="1 2" key="1">
    <citation type="submission" date="2024-02" db="EMBL/GenBank/DDBJ databases">
        <authorList>
            <person name="Chen Y."/>
            <person name="Shah S."/>
            <person name="Dougan E. K."/>
            <person name="Thang M."/>
            <person name="Chan C."/>
        </authorList>
    </citation>
    <scope>NUCLEOTIDE SEQUENCE [LARGE SCALE GENOMIC DNA]</scope>
</reference>
<organism evidence="1 2">
    <name type="scientific">Durusdinium trenchii</name>
    <dbReference type="NCBI Taxonomy" id="1381693"/>
    <lineage>
        <taxon>Eukaryota</taxon>
        <taxon>Sar</taxon>
        <taxon>Alveolata</taxon>
        <taxon>Dinophyceae</taxon>
        <taxon>Suessiales</taxon>
        <taxon>Symbiodiniaceae</taxon>
        <taxon>Durusdinium</taxon>
    </lineage>
</organism>